<dbReference type="AlphaFoldDB" id="A0A8J3GUG4"/>
<reference evidence="2" key="2">
    <citation type="submission" date="2020-09" db="EMBL/GenBank/DDBJ databases">
        <authorList>
            <person name="Sun Q."/>
            <person name="Kim S."/>
        </authorList>
    </citation>
    <scope>NUCLEOTIDE SEQUENCE</scope>
    <source>
        <strain evidence="2">KCTC 42650</strain>
    </source>
</reference>
<protein>
    <submittedName>
        <fullName evidence="2">Uncharacterized protein</fullName>
    </submittedName>
</protein>
<keyword evidence="1" id="KW-1133">Transmembrane helix</keyword>
<organism evidence="2 3">
    <name type="scientific">Seohaeicola zhoushanensis</name>
    <dbReference type="NCBI Taxonomy" id="1569283"/>
    <lineage>
        <taxon>Bacteria</taxon>
        <taxon>Pseudomonadati</taxon>
        <taxon>Pseudomonadota</taxon>
        <taxon>Alphaproteobacteria</taxon>
        <taxon>Rhodobacterales</taxon>
        <taxon>Roseobacteraceae</taxon>
        <taxon>Seohaeicola</taxon>
    </lineage>
</organism>
<feature type="transmembrane region" description="Helical" evidence="1">
    <location>
        <begin position="20"/>
        <end position="40"/>
    </location>
</feature>
<dbReference type="RefSeq" id="WP_189678502.1">
    <property type="nucleotide sequence ID" value="NZ_BNCJ01000001.1"/>
</dbReference>
<gene>
    <name evidence="2" type="ORF">GCM10017056_05530</name>
</gene>
<evidence type="ECO:0000313" key="2">
    <source>
        <dbReference type="EMBL" id="GHF36578.1"/>
    </source>
</evidence>
<keyword evidence="1" id="KW-0472">Membrane</keyword>
<comment type="caution">
    <text evidence="2">The sequence shown here is derived from an EMBL/GenBank/DDBJ whole genome shotgun (WGS) entry which is preliminary data.</text>
</comment>
<sequence length="63" mass="6708">MSEIDTSIRQDMPDRRGAMLNGVLRLVAIGAMALIASTLLSNPRITGLLWGNAVSATQSQPAR</sequence>
<keyword evidence="3" id="KW-1185">Reference proteome</keyword>
<evidence type="ECO:0000313" key="3">
    <source>
        <dbReference type="Proteomes" id="UP000626220"/>
    </source>
</evidence>
<dbReference type="Proteomes" id="UP000626220">
    <property type="component" value="Unassembled WGS sequence"/>
</dbReference>
<accession>A0A8J3GUG4</accession>
<dbReference type="EMBL" id="BNCJ01000001">
    <property type="protein sequence ID" value="GHF36578.1"/>
    <property type="molecule type" value="Genomic_DNA"/>
</dbReference>
<reference evidence="2" key="1">
    <citation type="journal article" date="2014" name="Int. J. Syst. Evol. Microbiol.">
        <title>Complete genome sequence of Corynebacterium casei LMG S-19264T (=DSM 44701T), isolated from a smear-ripened cheese.</title>
        <authorList>
            <consortium name="US DOE Joint Genome Institute (JGI-PGF)"/>
            <person name="Walter F."/>
            <person name="Albersmeier A."/>
            <person name="Kalinowski J."/>
            <person name="Ruckert C."/>
        </authorList>
    </citation>
    <scope>NUCLEOTIDE SEQUENCE</scope>
    <source>
        <strain evidence="2">KCTC 42650</strain>
    </source>
</reference>
<keyword evidence="1" id="KW-0812">Transmembrane</keyword>
<proteinExistence type="predicted"/>
<name>A0A8J3GUG4_9RHOB</name>
<evidence type="ECO:0000256" key="1">
    <source>
        <dbReference type="SAM" id="Phobius"/>
    </source>
</evidence>